<dbReference type="SUPFAM" id="SSF56219">
    <property type="entry name" value="DNase I-like"/>
    <property type="match status" value="1"/>
</dbReference>
<dbReference type="PANTHER" id="PTHR47510:SF3">
    <property type="entry name" value="ENDO_EXONUCLEASE_PHOSPHATASE DOMAIN-CONTAINING PROTEIN"/>
    <property type="match status" value="1"/>
</dbReference>
<reference evidence="1" key="1">
    <citation type="journal article" date="2023" name="Mol. Biol. Evol.">
        <title>Third-Generation Sequencing Reveals the Adaptive Role of the Epigenome in Three Deep-Sea Polychaetes.</title>
        <authorList>
            <person name="Perez M."/>
            <person name="Aroh O."/>
            <person name="Sun Y."/>
            <person name="Lan Y."/>
            <person name="Juniper S.K."/>
            <person name="Young C.R."/>
            <person name="Angers B."/>
            <person name="Qian P.Y."/>
        </authorList>
    </citation>
    <scope>NUCLEOTIDE SEQUENCE</scope>
    <source>
        <strain evidence="1">R07B-5</strain>
    </source>
</reference>
<dbReference type="InterPro" id="IPR036691">
    <property type="entry name" value="Endo/exonu/phosph_ase_sf"/>
</dbReference>
<proteinExistence type="predicted"/>
<protein>
    <recommendedName>
        <fullName evidence="3">Endonuclease/exonuclease/phosphatase domain-containing protein</fullName>
    </recommendedName>
</protein>
<comment type="caution">
    <text evidence="1">The sequence shown here is derived from an EMBL/GenBank/DDBJ whole genome shotgun (WGS) entry which is preliminary data.</text>
</comment>
<gene>
    <name evidence="1" type="ORF">NP493_1723g00011</name>
</gene>
<keyword evidence="2" id="KW-1185">Reference proteome</keyword>
<evidence type="ECO:0000313" key="2">
    <source>
        <dbReference type="Proteomes" id="UP001209878"/>
    </source>
</evidence>
<dbReference type="PANTHER" id="PTHR47510">
    <property type="entry name" value="REVERSE TRANSCRIPTASE DOMAIN-CONTAINING PROTEIN"/>
    <property type="match status" value="1"/>
</dbReference>
<dbReference type="Proteomes" id="UP001209878">
    <property type="component" value="Unassembled WGS sequence"/>
</dbReference>
<name>A0AAD9N790_RIDPI</name>
<accession>A0AAD9N790</accession>
<sequence>MRNELLRLRPPLSSRLLMPTVNTTQDASKKRKRDALAAADTIASYMQSMLLRYPDAPVFVMGDFNSCTLATVLPSFHQYIHVPTRNNKTIDLCYGNIPSAYSARAHPPLGRADDNVINLIPAYRQLLKRVKLTKVKVRQWT</sequence>
<evidence type="ECO:0000313" key="1">
    <source>
        <dbReference type="EMBL" id="KAK2159415.1"/>
    </source>
</evidence>
<dbReference type="AlphaFoldDB" id="A0AAD9N790"/>
<dbReference type="EMBL" id="JAODUO010001721">
    <property type="protein sequence ID" value="KAK2159415.1"/>
    <property type="molecule type" value="Genomic_DNA"/>
</dbReference>
<organism evidence="1 2">
    <name type="scientific">Ridgeia piscesae</name>
    <name type="common">Tubeworm</name>
    <dbReference type="NCBI Taxonomy" id="27915"/>
    <lineage>
        <taxon>Eukaryota</taxon>
        <taxon>Metazoa</taxon>
        <taxon>Spiralia</taxon>
        <taxon>Lophotrochozoa</taxon>
        <taxon>Annelida</taxon>
        <taxon>Polychaeta</taxon>
        <taxon>Sedentaria</taxon>
        <taxon>Canalipalpata</taxon>
        <taxon>Sabellida</taxon>
        <taxon>Siboglinidae</taxon>
        <taxon>Ridgeia</taxon>
    </lineage>
</organism>
<evidence type="ECO:0008006" key="3">
    <source>
        <dbReference type="Google" id="ProtNLM"/>
    </source>
</evidence>